<dbReference type="Gene3D" id="6.10.250.690">
    <property type="match status" value="1"/>
</dbReference>
<dbReference type="Proteomes" id="UP000599074">
    <property type="component" value="Unassembled WGS sequence"/>
</dbReference>
<evidence type="ECO:0000259" key="9">
    <source>
        <dbReference type="PROSITE" id="PS51755"/>
    </source>
</evidence>
<dbReference type="AlphaFoldDB" id="A0A8J3TKF2"/>
<dbReference type="InterPro" id="IPR036388">
    <property type="entry name" value="WH-like_DNA-bd_sf"/>
</dbReference>
<dbReference type="PROSITE" id="PS50110">
    <property type="entry name" value="RESPONSE_REGULATORY"/>
    <property type="match status" value="1"/>
</dbReference>
<dbReference type="Pfam" id="PF00486">
    <property type="entry name" value="Trans_reg_C"/>
    <property type="match status" value="1"/>
</dbReference>
<keyword evidence="4" id="KW-0804">Transcription</keyword>
<dbReference type="InterPro" id="IPR039420">
    <property type="entry name" value="WalR-like"/>
</dbReference>
<dbReference type="InterPro" id="IPR001789">
    <property type="entry name" value="Sig_transdc_resp-reg_receiver"/>
</dbReference>
<dbReference type="GO" id="GO:0032993">
    <property type="term" value="C:protein-DNA complex"/>
    <property type="evidence" value="ECO:0007669"/>
    <property type="project" value="TreeGrafter"/>
</dbReference>
<organism evidence="10 11">
    <name type="scientific">Planosporangium mesophilum</name>
    <dbReference type="NCBI Taxonomy" id="689768"/>
    <lineage>
        <taxon>Bacteria</taxon>
        <taxon>Bacillati</taxon>
        <taxon>Actinomycetota</taxon>
        <taxon>Actinomycetes</taxon>
        <taxon>Micromonosporales</taxon>
        <taxon>Micromonosporaceae</taxon>
        <taxon>Planosporangium</taxon>
    </lineage>
</organism>
<proteinExistence type="predicted"/>
<feature type="domain" description="OmpR/PhoB-type" evidence="9">
    <location>
        <begin position="133"/>
        <end position="228"/>
    </location>
</feature>
<keyword evidence="3 7" id="KW-0238">DNA-binding</keyword>
<keyword evidence="2" id="KW-0805">Transcription regulation</keyword>
<dbReference type="SMART" id="SM00862">
    <property type="entry name" value="Trans_reg_C"/>
    <property type="match status" value="1"/>
</dbReference>
<feature type="DNA-binding region" description="OmpR/PhoB-type" evidence="7">
    <location>
        <begin position="133"/>
        <end position="228"/>
    </location>
</feature>
<dbReference type="InterPro" id="IPR011006">
    <property type="entry name" value="CheY-like_superfamily"/>
</dbReference>
<dbReference type="EMBL" id="BOON01000070">
    <property type="protein sequence ID" value="GII26234.1"/>
    <property type="molecule type" value="Genomic_DNA"/>
</dbReference>
<dbReference type="GO" id="GO:0006355">
    <property type="term" value="P:regulation of DNA-templated transcription"/>
    <property type="evidence" value="ECO:0007669"/>
    <property type="project" value="InterPro"/>
</dbReference>
<dbReference type="RefSeq" id="WP_168118030.1">
    <property type="nucleotide sequence ID" value="NZ_BOON01000070.1"/>
</dbReference>
<comment type="caution">
    <text evidence="10">The sequence shown here is derived from an EMBL/GenBank/DDBJ whole genome shotgun (WGS) entry which is preliminary data.</text>
</comment>
<protein>
    <recommendedName>
        <fullName evidence="5">Sensory transduction protein RegX3</fullName>
    </recommendedName>
</protein>
<dbReference type="GO" id="GO:0005829">
    <property type="term" value="C:cytosol"/>
    <property type="evidence" value="ECO:0007669"/>
    <property type="project" value="TreeGrafter"/>
</dbReference>
<dbReference type="CDD" id="cd00383">
    <property type="entry name" value="trans_reg_C"/>
    <property type="match status" value="1"/>
</dbReference>
<dbReference type="Gene3D" id="3.40.50.2300">
    <property type="match status" value="1"/>
</dbReference>
<accession>A0A8J3TKF2</accession>
<dbReference type="SMART" id="SM00448">
    <property type="entry name" value="REC"/>
    <property type="match status" value="1"/>
</dbReference>
<dbReference type="PANTHER" id="PTHR48111">
    <property type="entry name" value="REGULATOR OF RPOS"/>
    <property type="match status" value="1"/>
</dbReference>
<dbReference type="GO" id="GO:0000156">
    <property type="term" value="F:phosphorelay response regulator activity"/>
    <property type="evidence" value="ECO:0007669"/>
    <property type="project" value="TreeGrafter"/>
</dbReference>
<dbReference type="GO" id="GO:0000976">
    <property type="term" value="F:transcription cis-regulatory region binding"/>
    <property type="evidence" value="ECO:0007669"/>
    <property type="project" value="TreeGrafter"/>
</dbReference>
<evidence type="ECO:0000256" key="7">
    <source>
        <dbReference type="PROSITE-ProRule" id="PRU01091"/>
    </source>
</evidence>
<dbReference type="PANTHER" id="PTHR48111:SF72">
    <property type="entry name" value="SENSORY TRANSDUCTION PROTEIN REGX3"/>
    <property type="match status" value="1"/>
</dbReference>
<evidence type="ECO:0000259" key="8">
    <source>
        <dbReference type="PROSITE" id="PS50110"/>
    </source>
</evidence>
<evidence type="ECO:0000256" key="5">
    <source>
        <dbReference type="ARBA" id="ARBA00041201"/>
    </source>
</evidence>
<evidence type="ECO:0000256" key="6">
    <source>
        <dbReference type="PROSITE-ProRule" id="PRU00169"/>
    </source>
</evidence>
<evidence type="ECO:0000256" key="3">
    <source>
        <dbReference type="ARBA" id="ARBA00023125"/>
    </source>
</evidence>
<evidence type="ECO:0000256" key="4">
    <source>
        <dbReference type="ARBA" id="ARBA00023163"/>
    </source>
</evidence>
<gene>
    <name evidence="10" type="ORF">Pme01_58310</name>
</gene>
<feature type="domain" description="Response regulatory" evidence="8">
    <location>
        <begin position="2"/>
        <end position="114"/>
    </location>
</feature>
<evidence type="ECO:0000256" key="2">
    <source>
        <dbReference type="ARBA" id="ARBA00023015"/>
    </source>
</evidence>
<evidence type="ECO:0000256" key="1">
    <source>
        <dbReference type="ARBA" id="ARBA00022553"/>
    </source>
</evidence>
<evidence type="ECO:0000313" key="10">
    <source>
        <dbReference type="EMBL" id="GII26234.1"/>
    </source>
</evidence>
<dbReference type="Pfam" id="PF00072">
    <property type="entry name" value="Response_reg"/>
    <property type="match status" value="1"/>
</dbReference>
<dbReference type="Gene3D" id="1.10.10.10">
    <property type="entry name" value="Winged helix-like DNA-binding domain superfamily/Winged helix DNA-binding domain"/>
    <property type="match status" value="1"/>
</dbReference>
<dbReference type="SUPFAM" id="SSF52172">
    <property type="entry name" value="CheY-like"/>
    <property type="match status" value="1"/>
</dbReference>
<reference evidence="10" key="1">
    <citation type="submission" date="2021-01" db="EMBL/GenBank/DDBJ databases">
        <title>Whole genome shotgun sequence of Planosporangium mesophilum NBRC 109066.</title>
        <authorList>
            <person name="Komaki H."/>
            <person name="Tamura T."/>
        </authorList>
    </citation>
    <scope>NUCLEOTIDE SEQUENCE</scope>
    <source>
        <strain evidence="10">NBRC 109066</strain>
    </source>
</reference>
<evidence type="ECO:0000313" key="11">
    <source>
        <dbReference type="Proteomes" id="UP000599074"/>
    </source>
</evidence>
<dbReference type="InterPro" id="IPR001867">
    <property type="entry name" value="OmpR/PhoB-type_DNA-bd"/>
</dbReference>
<keyword evidence="1 6" id="KW-0597">Phosphoprotein</keyword>
<feature type="modified residue" description="4-aspartylphosphate" evidence="6">
    <location>
        <position position="50"/>
    </location>
</feature>
<name>A0A8J3TKF2_9ACTN</name>
<sequence>MKLLLVEDDSRLLTALSTALTRYGFTVTCGRTAAQALALVGQDPDAVLLDVGLPDGDGFAVCRQIRRTSSVPVIMVTSWRDLDSRVRGLNMGADDYLLKPFNLAELIARIHAVTRRGEIAAKPPGRRPEPAADGVLVLGPLRIDLDARAVTVDGRRVPLSRKEHDLLVLLARRSGVVFRREHILADVWHGSPNCGGHTLEVHMAALRQKLGVPGLITTVRGVGYRLDVPATGTE</sequence>
<dbReference type="PROSITE" id="PS51755">
    <property type="entry name" value="OMPR_PHOB"/>
    <property type="match status" value="1"/>
</dbReference>
<keyword evidence="11" id="KW-1185">Reference proteome</keyword>